<name>A0A3N4H8N5_ASCIM</name>
<proteinExistence type="predicted"/>
<accession>A0A3N4H8N5</accession>
<evidence type="ECO:0000313" key="2">
    <source>
        <dbReference type="EMBL" id="RPA71112.1"/>
    </source>
</evidence>
<feature type="compositionally biased region" description="Acidic residues" evidence="1">
    <location>
        <begin position="19"/>
        <end position="31"/>
    </location>
</feature>
<dbReference type="EMBL" id="ML119972">
    <property type="protein sequence ID" value="RPA71112.1"/>
    <property type="molecule type" value="Genomic_DNA"/>
</dbReference>
<protein>
    <submittedName>
        <fullName evidence="2">Uncharacterized protein</fullName>
    </submittedName>
</protein>
<reference evidence="2 3" key="1">
    <citation type="journal article" date="2018" name="Nat. Ecol. Evol.">
        <title>Pezizomycetes genomes reveal the molecular basis of ectomycorrhizal truffle lifestyle.</title>
        <authorList>
            <person name="Murat C."/>
            <person name="Payen T."/>
            <person name="Noel B."/>
            <person name="Kuo A."/>
            <person name="Morin E."/>
            <person name="Chen J."/>
            <person name="Kohler A."/>
            <person name="Krizsan K."/>
            <person name="Balestrini R."/>
            <person name="Da Silva C."/>
            <person name="Montanini B."/>
            <person name="Hainaut M."/>
            <person name="Levati E."/>
            <person name="Barry K.W."/>
            <person name="Belfiori B."/>
            <person name="Cichocki N."/>
            <person name="Clum A."/>
            <person name="Dockter R.B."/>
            <person name="Fauchery L."/>
            <person name="Guy J."/>
            <person name="Iotti M."/>
            <person name="Le Tacon F."/>
            <person name="Lindquist E.A."/>
            <person name="Lipzen A."/>
            <person name="Malagnac F."/>
            <person name="Mello A."/>
            <person name="Molinier V."/>
            <person name="Miyauchi S."/>
            <person name="Poulain J."/>
            <person name="Riccioni C."/>
            <person name="Rubini A."/>
            <person name="Sitrit Y."/>
            <person name="Splivallo R."/>
            <person name="Traeger S."/>
            <person name="Wang M."/>
            <person name="Zifcakova L."/>
            <person name="Wipf D."/>
            <person name="Zambonelli A."/>
            <person name="Paolocci F."/>
            <person name="Nowrousian M."/>
            <person name="Ottonello S."/>
            <person name="Baldrian P."/>
            <person name="Spatafora J.W."/>
            <person name="Henrissat B."/>
            <person name="Nagy L.G."/>
            <person name="Aury J.M."/>
            <person name="Wincker P."/>
            <person name="Grigoriev I.V."/>
            <person name="Bonfante P."/>
            <person name="Martin F.M."/>
        </authorList>
    </citation>
    <scope>NUCLEOTIDE SEQUENCE [LARGE SCALE GENOMIC DNA]</scope>
    <source>
        <strain evidence="2 3">RN42</strain>
    </source>
</reference>
<dbReference type="Proteomes" id="UP000275078">
    <property type="component" value="Unassembled WGS sequence"/>
</dbReference>
<evidence type="ECO:0000256" key="1">
    <source>
        <dbReference type="SAM" id="MobiDB-lite"/>
    </source>
</evidence>
<evidence type="ECO:0000313" key="3">
    <source>
        <dbReference type="Proteomes" id="UP000275078"/>
    </source>
</evidence>
<gene>
    <name evidence="2" type="ORF">BJ508DRAFT_336380</name>
</gene>
<organism evidence="2 3">
    <name type="scientific">Ascobolus immersus RN42</name>
    <dbReference type="NCBI Taxonomy" id="1160509"/>
    <lineage>
        <taxon>Eukaryota</taxon>
        <taxon>Fungi</taxon>
        <taxon>Dikarya</taxon>
        <taxon>Ascomycota</taxon>
        <taxon>Pezizomycotina</taxon>
        <taxon>Pezizomycetes</taxon>
        <taxon>Pezizales</taxon>
        <taxon>Ascobolaceae</taxon>
        <taxon>Ascobolus</taxon>
    </lineage>
</organism>
<sequence>MVVQHLNFLMESRASDPLGMDDDDVEKDSEIEQSVKTPKKRPPVGSSLLIAIRAVVLTESDNLEMP</sequence>
<dbReference type="AlphaFoldDB" id="A0A3N4H8N5"/>
<keyword evidence="3" id="KW-1185">Reference proteome</keyword>
<feature type="region of interest" description="Disordered" evidence="1">
    <location>
        <begin position="13"/>
        <end position="43"/>
    </location>
</feature>